<dbReference type="OrthoDB" id="5080321at2759"/>
<dbReference type="AlphaFoldDB" id="A0A8H5T510"/>
<gene>
    <name evidence="1" type="ORF">FHETE_7775</name>
</gene>
<organism evidence="1 2">
    <name type="scientific">Fusarium heterosporum</name>
    <dbReference type="NCBI Taxonomy" id="42747"/>
    <lineage>
        <taxon>Eukaryota</taxon>
        <taxon>Fungi</taxon>
        <taxon>Dikarya</taxon>
        <taxon>Ascomycota</taxon>
        <taxon>Pezizomycotina</taxon>
        <taxon>Sordariomycetes</taxon>
        <taxon>Hypocreomycetidae</taxon>
        <taxon>Hypocreales</taxon>
        <taxon>Nectriaceae</taxon>
        <taxon>Fusarium</taxon>
        <taxon>Fusarium heterosporum species complex</taxon>
    </lineage>
</organism>
<sequence length="297" mass="34233">MQVQDDPTRPCLPFGKLPRELQAEIVSYTILPLILPCTGRNRNSRVTSAGEQSLLSLKLSCRGIYEALRYLRPVEAIGRESRARDIPLFSFDPKNDILRVWDMSLPRAETSGIKTEADFPARRLISMSDTPLAQRTEIRWKVNRTLYPATPRKFDALDRSIPNPTAENFPYIGLYGYEGSLDTKGGYWPGFKYFDATGEVWFTPLTWHEVCHVTMVPLAGDDGEETLYEDHHAQFIARIWIVRDSQTGPPDEARWKRVKKWEPGMPGWVCAVEMIWLAICQKVERQRWGRVSYKLRV</sequence>
<dbReference type="Proteomes" id="UP000567885">
    <property type="component" value="Unassembled WGS sequence"/>
</dbReference>
<accession>A0A8H5T510</accession>
<dbReference type="EMBL" id="JAAGWQ010000159">
    <property type="protein sequence ID" value="KAF5662669.1"/>
    <property type="molecule type" value="Genomic_DNA"/>
</dbReference>
<protein>
    <submittedName>
        <fullName evidence="1">Uncharacterized protein</fullName>
    </submittedName>
</protein>
<name>A0A8H5T510_FUSHE</name>
<keyword evidence="2" id="KW-1185">Reference proteome</keyword>
<evidence type="ECO:0000313" key="2">
    <source>
        <dbReference type="Proteomes" id="UP000567885"/>
    </source>
</evidence>
<reference evidence="1 2" key="1">
    <citation type="submission" date="2020-05" db="EMBL/GenBank/DDBJ databases">
        <title>Identification and distribution of gene clusters putatively required for synthesis of sphingolipid metabolism inhibitors in phylogenetically diverse species of the filamentous fungus Fusarium.</title>
        <authorList>
            <person name="Kim H.-S."/>
            <person name="Busman M."/>
            <person name="Brown D.W."/>
            <person name="Divon H."/>
            <person name="Uhlig S."/>
            <person name="Proctor R.H."/>
        </authorList>
    </citation>
    <scope>NUCLEOTIDE SEQUENCE [LARGE SCALE GENOMIC DNA]</scope>
    <source>
        <strain evidence="1 2">NRRL 20693</strain>
    </source>
</reference>
<comment type="caution">
    <text evidence="1">The sequence shown here is derived from an EMBL/GenBank/DDBJ whole genome shotgun (WGS) entry which is preliminary data.</text>
</comment>
<proteinExistence type="predicted"/>
<evidence type="ECO:0000313" key="1">
    <source>
        <dbReference type="EMBL" id="KAF5662669.1"/>
    </source>
</evidence>